<dbReference type="AlphaFoldDB" id="A0A9D1I653"/>
<name>A0A9D1I653_9CLOT</name>
<dbReference type="EMBL" id="DVMM01000047">
    <property type="protein sequence ID" value="HIU29116.1"/>
    <property type="molecule type" value="Genomic_DNA"/>
</dbReference>
<reference evidence="3" key="1">
    <citation type="submission" date="2020-10" db="EMBL/GenBank/DDBJ databases">
        <authorList>
            <person name="Gilroy R."/>
        </authorList>
    </citation>
    <scope>NUCLEOTIDE SEQUENCE</scope>
    <source>
        <strain evidence="3">CHK195-4489</strain>
    </source>
</reference>
<evidence type="ECO:0000313" key="4">
    <source>
        <dbReference type="Proteomes" id="UP000824089"/>
    </source>
</evidence>
<feature type="compositionally biased region" description="Low complexity" evidence="1">
    <location>
        <begin position="305"/>
        <end position="315"/>
    </location>
</feature>
<evidence type="ECO:0000313" key="3">
    <source>
        <dbReference type="EMBL" id="HIU29116.1"/>
    </source>
</evidence>
<dbReference type="Proteomes" id="UP000824089">
    <property type="component" value="Unassembled WGS sequence"/>
</dbReference>
<reference evidence="3" key="2">
    <citation type="journal article" date="2021" name="PeerJ">
        <title>Extensive microbial diversity within the chicken gut microbiome revealed by metagenomics and culture.</title>
        <authorList>
            <person name="Gilroy R."/>
            <person name="Ravi A."/>
            <person name="Getino M."/>
            <person name="Pursley I."/>
            <person name="Horton D.L."/>
            <person name="Alikhan N.F."/>
            <person name="Baker D."/>
            <person name="Gharbi K."/>
            <person name="Hall N."/>
            <person name="Watson M."/>
            <person name="Adriaenssens E.M."/>
            <person name="Foster-Nyarko E."/>
            <person name="Jarju S."/>
            <person name="Secka A."/>
            <person name="Antonio M."/>
            <person name="Oren A."/>
            <person name="Chaudhuri R.R."/>
            <person name="La Ragione R."/>
            <person name="Hildebrand F."/>
            <person name="Pallen M.J."/>
        </authorList>
    </citation>
    <scope>NUCLEOTIDE SEQUENCE</scope>
    <source>
        <strain evidence="3">CHK195-4489</strain>
    </source>
</reference>
<accession>A0A9D1I653</accession>
<feature type="compositionally biased region" description="Acidic residues" evidence="1">
    <location>
        <begin position="295"/>
        <end position="304"/>
    </location>
</feature>
<keyword evidence="2" id="KW-0812">Transmembrane</keyword>
<sequence length="373" mass="41017">MKNTLCYTKRRTAGLTAFLLAFLLLFSWGIRGTAATETIATDGSFEEDEVGTDAANTLDFAIDWINEKGNDVATAVVMEENGGKFLHIEGFYEIYSYDLFDEGYTFSVDARTGNGALIGFFVRSGRNPAEKFPFYEWDWYAEQEGKNGESGIGGSGISVHLMEDGVRVNIKNYQEDGSHVSNTYYDFTGLEGYQNPAENFNKITIADEGTRIVISINETLLATVELSDIGTYETDTEKPPVDFVYYKTAVMKNAAGEEVVKINNARVVAEEYMSAIGVRNGKLDIDNIVISYEDEQPDPTEAPEETTAPTANASTEKPDTTSTVKPAATNAPQEEEPSDSGWILWAVIAAAAVVAIILIITVIVRKKNKNREK</sequence>
<feature type="region of interest" description="Disordered" evidence="1">
    <location>
        <begin position="295"/>
        <end position="337"/>
    </location>
</feature>
<keyword evidence="2" id="KW-0472">Membrane</keyword>
<evidence type="ECO:0000256" key="1">
    <source>
        <dbReference type="SAM" id="MobiDB-lite"/>
    </source>
</evidence>
<gene>
    <name evidence="3" type="ORF">IAD50_02340</name>
</gene>
<feature type="transmembrane region" description="Helical" evidence="2">
    <location>
        <begin position="342"/>
        <end position="364"/>
    </location>
</feature>
<protein>
    <submittedName>
        <fullName evidence="3">Uncharacterized protein</fullName>
    </submittedName>
</protein>
<evidence type="ECO:0000256" key="2">
    <source>
        <dbReference type="SAM" id="Phobius"/>
    </source>
</evidence>
<organism evidence="3 4">
    <name type="scientific">Candidatus Egerieisoma faecipullorum</name>
    <dbReference type="NCBI Taxonomy" id="2840963"/>
    <lineage>
        <taxon>Bacteria</taxon>
        <taxon>Bacillati</taxon>
        <taxon>Bacillota</taxon>
        <taxon>Clostridia</taxon>
        <taxon>Eubacteriales</taxon>
        <taxon>Clostridiaceae</taxon>
        <taxon>Clostridiaceae incertae sedis</taxon>
        <taxon>Candidatus Egerieisoma</taxon>
    </lineage>
</organism>
<proteinExistence type="predicted"/>
<keyword evidence="2" id="KW-1133">Transmembrane helix</keyword>
<comment type="caution">
    <text evidence="3">The sequence shown here is derived from an EMBL/GenBank/DDBJ whole genome shotgun (WGS) entry which is preliminary data.</text>
</comment>